<comment type="catalytic activity">
    <reaction evidence="1 7">
        <text>dTDP-4-dehydro-6-deoxy-alpha-D-glucose = dTDP-4-dehydro-beta-L-rhamnose</text>
        <dbReference type="Rhea" id="RHEA:16969"/>
        <dbReference type="ChEBI" id="CHEBI:57649"/>
        <dbReference type="ChEBI" id="CHEBI:62830"/>
        <dbReference type="EC" id="5.1.3.13"/>
    </reaction>
</comment>
<proteinExistence type="inferred from homology"/>
<dbReference type="InterPro" id="IPR014710">
    <property type="entry name" value="RmlC-like_jellyroll"/>
</dbReference>
<evidence type="ECO:0000313" key="9">
    <source>
        <dbReference type="Proteomes" id="UP000240708"/>
    </source>
</evidence>
<evidence type="ECO:0000256" key="3">
    <source>
        <dbReference type="ARBA" id="ARBA00012098"/>
    </source>
</evidence>
<comment type="subunit">
    <text evidence="7">Homodimer.</text>
</comment>
<organism evidence="8 9">
    <name type="scientific">Cecembia rubra</name>
    <dbReference type="NCBI Taxonomy" id="1485585"/>
    <lineage>
        <taxon>Bacteria</taxon>
        <taxon>Pseudomonadati</taxon>
        <taxon>Bacteroidota</taxon>
        <taxon>Cytophagia</taxon>
        <taxon>Cytophagales</taxon>
        <taxon>Cyclobacteriaceae</taxon>
        <taxon>Cecembia</taxon>
    </lineage>
</organism>
<dbReference type="PANTHER" id="PTHR21047">
    <property type="entry name" value="DTDP-6-DEOXY-D-GLUCOSE-3,5 EPIMERASE"/>
    <property type="match status" value="1"/>
</dbReference>
<sequence>MIFKETKLKGAFEIEIKKLEDERGFFGRSWCANEMAEYGLNSAIKQANTSFSKTKGTIRGMHFQKAPYQESKLIRCTKGAILDVIIDLRPDSPTYKEWIGVELNESNYKMLYVPEDFAHGFMTLEDNSEVTYLVSQFYTPGAEAGIRWNDPAFNIEWPMNPTVISEKDRNHPNYF</sequence>
<evidence type="ECO:0000256" key="5">
    <source>
        <dbReference type="PIRSR" id="PIRSR600888-1"/>
    </source>
</evidence>
<protein>
    <recommendedName>
        <fullName evidence="4 7">dTDP-4-dehydrorhamnose 3,5-epimerase</fullName>
        <ecNumber evidence="3 7">5.1.3.13</ecNumber>
    </recommendedName>
    <alternativeName>
        <fullName evidence="7">Thymidine diphospho-4-keto-rhamnose 3,5-epimerase</fullName>
    </alternativeName>
</protein>
<dbReference type="GO" id="GO:0019305">
    <property type="term" value="P:dTDP-rhamnose biosynthetic process"/>
    <property type="evidence" value="ECO:0007669"/>
    <property type="project" value="UniProtKB-UniRule"/>
</dbReference>
<comment type="pathway">
    <text evidence="7">Carbohydrate biosynthesis; dTDP-L-rhamnose biosynthesis.</text>
</comment>
<name>A0A2P8EAW2_9BACT</name>
<keyword evidence="7" id="KW-0413">Isomerase</keyword>
<dbReference type="Pfam" id="PF00908">
    <property type="entry name" value="dTDP_sugar_isom"/>
    <property type="match status" value="1"/>
</dbReference>
<evidence type="ECO:0000256" key="2">
    <source>
        <dbReference type="ARBA" id="ARBA00001997"/>
    </source>
</evidence>
<dbReference type="GO" id="GO:0008830">
    <property type="term" value="F:dTDP-4-dehydrorhamnose 3,5-epimerase activity"/>
    <property type="evidence" value="ECO:0007669"/>
    <property type="project" value="UniProtKB-UniRule"/>
</dbReference>
<dbReference type="CDD" id="cd00438">
    <property type="entry name" value="cupin_RmlC"/>
    <property type="match status" value="1"/>
</dbReference>
<dbReference type="PANTHER" id="PTHR21047:SF2">
    <property type="entry name" value="THYMIDINE DIPHOSPHO-4-KETO-RHAMNOSE 3,5-EPIMERASE"/>
    <property type="match status" value="1"/>
</dbReference>
<gene>
    <name evidence="8" type="ORF">CLV48_102413</name>
</gene>
<dbReference type="GO" id="GO:0000271">
    <property type="term" value="P:polysaccharide biosynthetic process"/>
    <property type="evidence" value="ECO:0007669"/>
    <property type="project" value="TreeGrafter"/>
</dbReference>
<keyword evidence="9" id="KW-1185">Reference proteome</keyword>
<dbReference type="InterPro" id="IPR000888">
    <property type="entry name" value="RmlC-like"/>
</dbReference>
<feature type="active site" description="Proton acceptor" evidence="5">
    <location>
        <position position="62"/>
    </location>
</feature>
<dbReference type="EMBL" id="PYGF01000002">
    <property type="protein sequence ID" value="PSL06595.1"/>
    <property type="molecule type" value="Genomic_DNA"/>
</dbReference>
<dbReference type="RefSeq" id="WP_106566509.1">
    <property type="nucleotide sequence ID" value="NZ_JAUVYL010000174.1"/>
</dbReference>
<dbReference type="OrthoDB" id="9800680at2"/>
<dbReference type="UniPathway" id="UPA00124"/>
<accession>A0A2P8EAW2</accession>
<comment type="caution">
    <text evidence="8">The sequence shown here is derived from an EMBL/GenBank/DDBJ whole genome shotgun (WGS) entry which is preliminary data.</text>
</comment>
<evidence type="ECO:0000313" key="8">
    <source>
        <dbReference type="EMBL" id="PSL06595.1"/>
    </source>
</evidence>
<feature type="active site" description="Proton donor" evidence="5">
    <location>
        <position position="132"/>
    </location>
</feature>
<dbReference type="GO" id="GO:0005829">
    <property type="term" value="C:cytosol"/>
    <property type="evidence" value="ECO:0007669"/>
    <property type="project" value="TreeGrafter"/>
</dbReference>
<dbReference type="SUPFAM" id="SSF51182">
    <property type="entry name" value="RmlC-like cupins"/>
    <property type="match status" value="1"/>
</dbReference>
<dbReference type="AlphaFoldDB" id="A0A2P8EAW2"/>
<evidence type="ECO:0000256" key="4">
    <source>
        <dbReference type="ARBA" id="ARBA00019595"/>
    </source>
</evidence>
<dbReference type="Gene3D" id="2.60.120.10">
    <property type="entry name" value="Jelly Rolls"/>
    <property type="match status" value="1"/>
</dbReference>
<dbReference type="EC" id="5.1.3.13" evidence="3 7"/>
<dbReference type="InterPro" id="IPR011051">
    <property type="entry name" value="RmlC_Cupin_sf"/>
</dbReference>
<evidence type="ECO:0000256" key="7">
    <source>
        <dbReference type="RuleBase" id="RU364069"/>
    </source>
</evidence>
<evidence type="ECO:0000256" key="6">
    <source>
        <dbReference type="PIRSR" id="PIRSR600888-3"/>
    </source>
</evidence>
<reference evidence="8 9" key="1">
    <citation type="submission" date="2018-03" db="EMBL/GenBank/DDBJ databases">
        <title>Genomic Encyclopedia of Archaeal and Bacterial Type Strains, Phase II (KMG-II): from individual species to whole genera.</title>
        <authorList>
            <person name="Goeker M."/>
        </authorList>
    </citation>
    <scope>NUCLEOTIDE SEQUENCE [LARGE SCALE GENOMIC DNA]</scope>
    <source>
        <strain evidence="8 9">DSM 28057</strain>
    </source>
</reference>
<dbReference type="Proteomes" id="UP000240708">
    <property type="component" value="Unassembled WGS sequence"/>
</dbReference>
<feature type="site" description="Participates in a stacking interaction with the thymidine ring of dTDP-4-oxo-6-deoxyglucose" evidence="6">
    <location>
        <position position="138"/>
    </location>
</feature>
<dbReference type="NCBIfam" id="TIGR01221">
    <property type="entry name" value="rmlC"/>
    <property type="match status" value="1"/>
</dbReference>
<comment type="similarity">
    <text evidence="7">Belongs to the dTDP-4-dehydrorhamnose 3,5-epimerase family.</text>
</comment>
<evidence type="ECO:0000256" key="1">
    <source>
        <dbReference type="ARBA" id="ARBA00001298"/>
    </source>
</evidence>
<comment type="function">
    <text evidence="2 7">Catalyzes the epimerization of the C3' and C5'positions of dTDP-6-deoxy-D-xylo-4-hexulose, forming dTDP-6-deoxy-L-lyxo-4-hexulose.</text>
</comment>